<sequence>MKDRSSGILLHITSLPGDYGIGDFGKCAYEFVDFLEKSHQKYWQILPMGITGYGDSPYQSFSAFAGNPYFIDLNSLIELDILTKEDLKSLSELNTISNIQYDKLYIDRYKVLKKAFLNFKNKNLLYTLNNFKNKNIWWLENYALYMAIKDKFNDKSWLEWPRDYKFRDKKTLKKAKLELQDEINFHIFLQYLFDKQWNELKSYANNKGIKIIGDIPIFIATDSADTWENPNMFCFDKKLQPTKVAGCPPDAFSADGQFWGNVLYNWKYIEKNNFKWWIKRIKSCFKLYDTVRIDHFRGFESFWSIPAKAKTARFGKWEKGPGMKLFNAIKNSLGNLDIIAEDLGFLTPKVYKLLKDSGFPGMKILEFAFDSREESDYLPHKYPKKSIAYTGTHDNQTVVGWYETINKKDKIFCDDYLDNFLKDKNIQDNSINWKFIEALWSSNSQLVVAPMQDFLGLDDSSRMNTPSTLGNNWIWRVDKSFLDSNLSQKISILTKKYNR</sequence>
<dbReference type="NCBIfam" id="TIGR00217">
    <property type="entry name" value="malQ"/>
    <property type="match status" value="1"/>
</dbReference>
<dbReference type="InterPro" id="IPR017853">
    <property type="entry name" value="GH"/>
</dbReference>
<dbReference type="PANTHER" id="PTHR32438">
    <property type="entry name" value="4-ALPHA-GLUCANOTRANSFERASE DPE1, CHLOROPLASTIC/AMYLOPLASTIC"/>
    <property type="match status" value="1"/>
</dbReference>
<comment type="similarity">
    <text evidence="2 10">Belongs to the disproportionating enzyme family.</text>
</comment>
<dbReference type="Pfam" id="PF02446">
    <property type="entry name" value="Glyco_hydro_77"/>
    <property type="match status" value="1"/>
</dbReference>
<keyword evidence="7 10" id="KW-0119">Carbohydrate metabolism</keyword>
<comment type="catalytic activity">
    <reaction evidence="1 10">
        <text>Transfers a segment of a (1-&gt;4)-alpha-D-glucan to a new position in an acceptor, which may be glucose or a (1-&gt;4)-alpha-D-glucan.</text>
        <dbReference type="EC" id="2.4.1.25"/>
    </reaction>
</comment>
<evidence type="ECO:0000313" key="11">
    <source>
        <dbReference type="EMBL" id="ERT69927.1"/>
    </source>
</evidence>
<keyword evidence="6 10" id="KW-0808">Transferase</keyword>
<comment type="caution">
    <text evidence="11">The sequence shown here is derived from an EMBL/GenBank/DDBJ whole genome shotgun (WGS) entry which is preliminary data.</text>
</comment>
<evidence type="ECO:0000256" key="1">
    <source>
        <dbReference type="ARBA" id="ARBA00000439"/>
    </source>
</evidence>
<dbReference type="HOGENOM" id="CLU_014132_1_0_0"/>
<dbReference type="InterPro" id="IPR003385">
    <property type="entry name" value="Glyco_hydro_77"/>
</dbReference>
<keyword evidence="12" id="KW-1185">Reference proteome</keyword>
<evidence type="ECO:0000256" key="8">
    <source>
        <dbReference type="ARBA" id="ARBA00031423"/>
    </source>
</evidence>
<dbReference type="EC" id="2.4.1.25" evidence="3 10"/>
<evidence type="ECO:0000256" key="10">
    <source>
        <dbReference type="RuleBase" id="RU361207"/>
    </source>
</evidence>
<organism evidence="11 12">
    <name type="scientific">Cetobacterium somerae ATCC BAA-474</name>
    <dbReference type="NCBI Taxonomy" id="1319815"/>
    <lineage>
        <taxon>Bacteria</taxon>
        <taxon>Fusobacteriati</taxon>
        <taxon>Fusobacteriota</taxon>
        <taxon>Fusobacteriia</taxon>
        <taxon>Fusobacteriales</taxon>
        <taxon>Fusobacteriaceae</taxon>
        <taxon>Cetobacterium</taxon>
    </lineage>
</organism>
<reference evidence="11 12" key="1">
    <citation type="submission" date="2013-08" db="EMBL/GenBank/DDBJ databases">
        <authorList>
            <person name="Weinstock G."/>
            <person name="Sodergren E."/>
            <person name="Wylie T."/>
            <person name="Fulton L."/>
            <person name="Fulton R."/>
            <person name="Fronick C."/>
            <person name="O'Laughlin M."/>
            <person name="Godfrey J."/>
            <person name="Miner T."/>
            <person name="Herter B."/>
            <person name="Appelbaum E."/>
            <person name="Cordes M."/>
            <person name="Lek S."/>
            <person name="Wollam A."/>
            <person name="Pepin K.H."/>
            <person name="Palsikar V.B."/>
            <person name="Mitreva M."/>
            <person name="Wilson R.K."/>
        </authorList>
    </citation>
    <scope>NUCLEOTIDE SEQUENCE [LARGE SCALE GENOMIC DNA]</scope>
    <source>
        <strain evidence="11 12">ATCC BAA-474</strain>
    </source>
</reference>
<proteinExistence type="inferred from homology"/>
<evidence type="ECO:0000256" key="6">
    <source>
        <dbReference type="ARBA" id="ARBA00022679"/>
    </source>
</evidence>
<dbReference type="eggNOG" id="COG1640">
    <property type="taxonomic scope" value="Bacteria"/>
</dbReference>
<dbReference type="Proteomes" id="UP000017081">
    <property type="component" value="Unassembled WGS sequence"/>
</dbReference>
<protein>
    <recommendedName>
        <fullName evidence="4 10">4-alpha-glucanotransferase</fullName>
        <ecNumber evidence="3 10">2.4.1.25</ecNumber>
    </recommendedName>
    <alternativeName>
        <fullName evidence="8 10">Amylomaltase</fullName>
    </alternativeName>
    <alternativeName>
        <fullName evidence="9 10">Disproportionating enzyme</fullName>
    </alternativeName>
</protein>
<dbReference type="SUPFAM" id="SSF51445">
    <property type="entry name" value="(Trans)glycosidases"/>
    <property type="match status" value="1"/>
</dbReference>
<evidence type="ECO:0000313" key="12">
    <source>
        <dbReference type="Proteomes" id="UP000017081"/>
    </source>
</evidence>
<dbReference type="PATRIC" id="fig|1319815.3.peg.124"/>
<keyword evidence="5 10" id="KW-0328">Glycosyltransferase</keyword>
<evidence type="ECO:0000256" key="2">
    <source>
        <dbReference type="ARBA" id="ARBA00005684"/>
    </source>
</evidence>
<dbReference type="PANTHER" id="PTHR32438:SF5">
    <property type="entry name" value="4-ALPHA-GLUCANOTRANSFERASE DPE1, CHLOROPLASTIC_AMYLOPLASTIC"/>
    <property type="match status" value="1"/>
</dbReference>
<evidence type="ECO:0000256" key="4">
    <source>
        <dbReference type="ARBA" id="ARBA00020295"/>
    </source>
</evidence>
<dbReference type="Gene3D" id="3.20.20.80">
    <property type="entry name" value="Glycosidases"/>
    <property type="match status" value="1"/>
</dbReference>
<dbReference type="RefSeq" id="WP_023049679.1">
    <property type="nucleotide sequence ID" value="NZ_CP173062.2"/>
</dbReference>
<evidence type="ECO:0000256" key="3">
    <source>
        <dbReference type="ARBA" id="ARBA00012560"/>
    </source>
</evidence>
<name>U7VDX4_9FUSO</name>
<evidence type="ECO:0000256" key="7">
    <source>
        <dbReference type="ARBA" id="ARBA00023277"/>
    </source>
</evidence>
<accession>U7VDX4</accession>
<dbReference type="GO" id="GO:0005975">
    <property type="term" value="P:carbohydrate metabolic process"/>
    <property type="evidence" value="ECO:0007669"/>
    <property type="project" value="InterPro"/>
</dbReference>
<dbReference type="AlphaFoldDB" id="U7VDX4"/>
<gene>
    <name evidence="11" type="ORF">HMPREF0202_00130</name>
</gene>
<evidence type="ECO:0000256" key="9">
    <source>
        <dbReference type="ARBA" id="ARBA00031501"/>
    </source>
</evidence>
<dbReference type="EMBL" id="AXZF01000005">
    <property type="protein sequence ID" value="ERT69927.1"/>
    <property type="molecule type" value="Genomic_DNA"/>
</dbReference>
<dbReference type="STRING" id="1319815.HMPREF0202_00130"/>
<evidence type="ECO:0000256" key="5">
    <source>
        <dbReference type="ARBA" id="ARBA00022676"/>
    </source>
</evidence>
<dbReference type="GO" id="GO:0004134">
    <property type="term" value="F:4-alpha-glucanotransferase activity"/>
    <property type="evidence" value="ECO:0007669"/>
    <property type="project" value="UniProtKB-EC"/>
</dbReference>
<dbReference type="NCBIfam" id="NF011080">
    <property type="entry name" value="PRK14508.1-3"/>
    <property type="match status" value="1"/>
</dbReference>